<dbReference type="InterPro" id="IPR022385">
    <property type="entry name" value="Rhs_assc_core"/>
</dbReference>
<dbReference type="InterPro" id="IPR022409">
    <property type="entry name" value="PKD/Chitinase_dom"/>
</dbReference>
<evidence type="ECO:0000256" key="1">
    <source>
        <dbReference type="ARBA" id="ARBA00022737"/>
    </source>
</evidence>
<feature type="domain" description="PKD/Chitinase" evidence="2">
    <location>
        <begin position="269"/>
        <end position="346"/>
    </location>
</feature>
<keyword evidence="1" id="KW-0677">Repeat</keyword>
<keyword evidence="4" id="KW-1185">Reference proteome</keyword>
<dbReference type="InterPro" id="IPR013783">
    <property type="entry name" value="Ig-like_fold"/>
</dbReference>
<evidence type="ECO:0000313" key="4">
    <source>
        <dbReference type="Proteomes" id="UP000287243"/>
    </source>
</evidence>
<dbReference type="Gene3D" id="2.60.40.10">
    <property type="entry name" value="Immunoglobulins"/>
    <property type="match status" value="2"/>
</dbReference>
<evidence type="ECO:0000313" key="3">
    <source>
        <dbReference type="EMBL" id="QAT16834.1"/>
    </source>
</evidence>
<dbReference type="InterPro" id="IPR028994">
    <property type="entry name" value="Integrin_alpha_N"/>
</dbReference>
<dbReference type="PANTHER" id="PTHR32305:SF15">
    <property type="entry name" value="PROTEIN RHSA-RELATED"/>
    <property type="match status" value="1"/>
</dbReference>
<dbReference type="SUPFAM" id="SSF69318">
    <property type="entry name" value="Integrin alpha N-terminal domain"/>
    <property type="match status" value="1"/>
</dbReference>
<dbReference type="EMBL" id="CP019384">
    <property type="protein sequence ID" value="QAT16834.1"/>
    <property type="molecule type" value="Genomic_DNA"/>
</dbReference>
<dbReference type="PANTHER" id="PTHR32305">
    <property type="match status" value="1"/>
</dbReference>
<protein>
    <recommendedName>
        <fullName evidence="2">PKD/Chitinase domain-containing protein</fullName>
    </recommendedName>
</protein>
<gene>
    <name evidence="3" type="ORF">BU251_03340</name>
</gene>
<proteinExistence type="predicted"/>
<dbReference type="Pfam" id="PF12256">
    <property type="entry name" value="TcdB_toxin_midN"/>
    <property type="match status" value="1"/>
</dbReference>
<sequence>MRKIVSVVLICAHILVFGGTEEALAFSMSGSTLMMQSGAIVQGAGSRAASSFSVIQDGLGEACVGGGRGATFILESGYIATTKSNPPVLAQTISNQNWQENELKTNAFDLDDYFLGFDGHALDYSVSGNQNVVVQIDPVTHEVSFSQSPGWNGTEEVIFKAEDTGGNSVSSNEVTLQVEGVANAPVLDFIPDIYVDENQEIVITPHATDLDNDEIVYAFSAPFDAQGRWQTDFDDAGMYVITVTATDATGLVASQNVKVNVRNVNRPPVLVILPDITVQEGQLAVVTPQATDADGDAVTYYYSSPLDMAGKWLTGYDDAGSYSYSVTASDGIDTVTKNGSIVVNNVNRSPEAALTLSAYTINKGEDAVIRISSSDPDGDRLTFVLKKDGQEIASGDLNNVYEKTISFADAGDHTVSVIVADAGGLSVESSAGVDVVDPSVSTNLIFPIMGDFNGDALCDLGLYNGATGVWEVALSEGGVFTSAADWLRSGATTGEISPIGGDFNGDGKTDAGLYNKTNGELRIALSTGSELSPPVLWLDFTEDPSSWLVFSGNFNGDKYCDFGLYNKETGEVRVALSQGSGFDAMATWLAGFGTNCSVLMGDFNGDSLADFCLVNKSSGEYKVALSNGRAFVDGGVWISGFGADKESVISDYNNDGISDIGYWDKASQDWYYAVSTGENFLTKGLLGNYGSSADEFVAAGDFNGDGISDRVSYDHELIGILRWKIQIIDRRPPDLLQRIANGIGGKTEITYSYASAADNPGLPFPVQVTSEIKIIDTLPLGSPEESYDQQFVFLDGYYDAAEREFRGFGKAKAIDPITGNYTETFFYQGKPGQDGALKGQIEKIVTFDGNVRQISQVTNTYDVRKAGPADHVLGFPALIRQDTTIYEEDGSVLNTATEFNYDAIGNLLETKSLGDVSKEGDEKTTQTTYAQAYQDGLNRPLEVYLKDKDGVVVTKKSLEYDSRGNASKESMAVVNPLTGSQLLAVSSYSYDIFGNLLTTTDALGHTVATEYETIFNSFPSTITNALGHMVSYVYDPKFGVVSQLIDPNANSTLTFHDSFGRPTQIVDADGVITEEFDYPDFNTKISRQGTLEKKEYIDGLARKYRIVSSGEDGENSRQISTEIYYDDKGRVGKESIAHYADEPEAQISYMRYEYDIRGRVKKTISDFPGTAKDAENQMFYVAPLYTETIDPMGHKKGILKDVYGNIIKVTEYAQGGVCATDYGYDIQNNLIKVTDARGNILQIWYDSLGRKIKMDDPDMGVWTYEYDLVGNLIKQTDAKNQILEFSYDELNRLTCKQAGGQILATYIYDEAAKENCIGRLSKVVDTSGSTAFFYDKFGRETKSIKTVDAHAYEVKREYDAWNHLTRLIYPDGEAVEYSYDTNSGFLERVSSASTPTDYVNSIDYDSQGRIRRIQYGNGVNTDYTHGQDLRLAHIYTVSGGVNLQDLNYIFDKNGNVATLTDNLRNDIRTYTYDEFDRLIYAQGIPAGAGTRDHNFQYDCIGNMTYKSDVGFMLYGVNAGPHAMTSAGGYGYQYDSNGNMTSGKNKTLEYDTENRIIRIIQPDAVTSFMYDGDGGRVKKISINPTTQQTQETLYIGSLFEIKKDSAAPGNQATQIRHIFAGSTMVCSIRSVGGGPSTTDYYHGDHLGSSSIVTDQNGQQVQYLEYAPYGTVARNEGADVAAYKFTGKELDSTGLYFYSARYYDPEIARFVTPDSIVQAPYDPQTLNRYSYCRNNPLKYVDPSGHSWFSKFFGKIFGFIAGVVGTIFTGNMMVGFQIFNFVNSFTTAANTGNWGGFAGGLAGGLIGGYLGGGVANSISGMLGEQSFTFGGGFLIGASEMGVAGFGGSFGGALGDGVSFSDAMKSGAMGLGIGAVIGGLIEGSYLSGMQDFAHGMNRESVGKAAHVQRQMSLEIVERPLPKIIKDCMQDDAGNHWGLRIKDNYNQFKGAWDFDYIDHSVAGSIIVAYGGRVFGLAKLTNQTWTISIPQSTDIKYITNVYGNIQTNLGQHYYKLDSYTCQTWVNNRLSLKNDNFSQ</sequence>
<dbReference type="KEGG" id="vai:BU251_03340"/>
<dbReference type="RefSeq" id="WP_128699476.1">
    <property type="nucleotide sequence ID" value="NZ_CP019384.1"/>
</dbReference>
<dbReference type="NCBIfam" id="TIGR03696">
    <property type="entry name" value="Rhs_assc_core"/>
    <property type="match status" value="1"/>
</dbReference>
<dbReference type="InterPro" id="IPR056823">
    <property type="entry name" value="TEN-like_YD-shell"/>
</dbReference>
<feature type="domain" description="PKD/Chitinase" evidence="2">
    <location>
        <begin position="351"/>
        <end position="438"/>
    </location>
</feature>
<dbReference type="SMART" id="SM00089">
    <property type="entry name" value="PKD"/>
    <property type="match status" value="3"/>
</dbReference>
<dbReference type="Pfam" id="PF25023">
    <property type="entry name" value="TEN_YD-shell"/>
    <property type="match status" value="2"/>
</dbReference>
<dbReference type="InterPro" id="IPR022045">
    <property type="entry name" value="TcdB_toxin_mid/N"/>
</dbReference>
<dbReference type="InterPro" id="IPR050708">
    <property type="entry name" value="T6SS_VgrG/RHS"/>
</dbReference>
<dbReference type="Proteomes" id="UP000287243">
    <property type="component" value="Chromosome"/>
</dbReference>
<organism evidence="3 4">
    <name type="scientific">Velamenicoccus archaeovorus</name>
    <dbReference type="NCBI Taxonomy" id="1930593"/>
    <lineage>
        <taxon>Bacteria</taxon>
        <taxon>Pseudomonadati</taxon>
        <taxon>Candidatus Omnitrophota</taxon>
        <taxon>Candidatus Velamenicoccus</taxon>
    </lineage>
</organism>
<dbReference type="Gene3D" id="2.40.128.340">
    <property type="match status" value="1"/>
</dbReference>
<dbReference type="Gene3D" id="2.180.10.10">
    <property type="entry name" value="RHS repeat-associated core"/>
    <property type="match status" value="2"/>
</dbReference>
<dbReference type="NCBIfam" id="TIGR01643">
    <property type="entry name" value="YD_repeat_2x"/>
    <property type="match status" value="2"/>
</dbReference>
<evidence type="ECO:0000259" key="2">
    <source>
        <dbReference type="SMART" id="SM00089"/>
    </source>
</evidence>
<dbReference type="OrthoDB" id="8970491at2"/>
<name>A0A410P4B7_VELA1</name>
<accession>A0A410P4B7</accession>
<reference evidence="3 4" key="1">
    <citation type="submission" date="2017-01" db="EMBL/GenBank/DDBJ databases">
        <title>First insights into the biology of 'candidatus Vampirococcus archaeovorus'.</title>
        <authorList>
            <person name="Kizina J."/>
            <person name="Jordan S."/>
            <person name="Stueber K."/>
            <person name="Reinhardt R."/>
            <person name="Harder J."/>
        </authorList>
    </citation>
    <scope>NUCLEOTIDE SEQUENCE [LARGE SCALE GENOMIC DNA]</scope>
    <source>
        <strain evidence="3 4">LiM</strain>
    </source>
</reference>
<dbReference type="InterPro" id="IPR006530">
    <property type="entry name" value="YD"/>
</dbReference>
<feature type="domain" description="PKD/Chitinase" evidence="2">
    <location>
        <begin position="186"/>
        <end position="264"/>
    </location>
</feature>